<dbReference type="GO" id="GO:0006020">
    <property type="term" value="P:inositol metabolic process"/>
    <property type="evidence" value="ECO:0007669"/>
    <property type="project" value="TreeGrafter"/>
</dbReference>
<dbReference type="GO" id="GO:0008934">
    <property type="term" value="F:inositol monophosphate 1-phosphatase activity"/>
    <property type="evidence" value="ECO:0007669"/>
    <property type="project" value="TreeGrafter"/>
</dbReference>
<dbReference type="EMBL" id="CP159578">
    <property type="protein sequence ID" value="XCJ78495.1"/>
    <property type="molecule type" value="Genomic_DNA"/>
</dbReference>
<evidence type="ECO:0000256" key="2">
    <source>
        <dbReference type="PIRSR" id="PIRSR600760-2"/>
    </source>
</evidence>
<gene>
    <name evidence="3" type="ORF">ABV408_13760</name>
</gene>
<dbReference type="PANTHER" id="PTHR20854">
    <property type="entry name" value="INOSITOL MONOPHOSPHATASE"/>
    <property type="match status" value="1"/>
</dbReference>
<evidence type="ECO:0000313" key="3">
    <source>
        <dbReference type="EMBL" id="XCJ78495.1"/>
    </source>
</evidence>
<evidence type="ECO:0000256" key="1">
    <source>
        <dbReference type="ARBA" id="ARBA00009759"/>
    </source>
</evidence>
<dbReference type="PRINTS" id="PR00377">
    <property type="entry name" value="IMPHPHTASES"/>
</dbReference>
<dbReference type="GO" id="GO:0007165">
    <property type="term" value="P:signal transduction"/>
    <property type="evidence" value="ECO:0007669"/>
    <property type="project" value="TreeGrafter"/>
</dbReference>
<dbReference type="InterPro" id="IPR000760">
    <property type="entry name" value="Inositol_monophosphatase-like"/>
</dbReference>
<dbReference type="PANTHER" id="PTHR20854:SF4">
    <property type="entry name" value="INOSITOL-1-MONOPHOSPHATASE-RELATED"/>
    <property type="match status" value="1"/>
</dbReference>
<dbReference type="SUPFAM" id="SSF56655">
    <property type="entry name" value="Carbohydrate phosphatase"/>
    <property type="match status" value="1"/>
</dbReference>
<dbReference type="Gene3D" id="3.40.190.80">
    <property type="match status" value="1"/>
</dbReference>
<keyword evidence="2" id="KW-0479">Metal-binding</keyword>
<proteinExistence type="inferred from homology"/>
<comment type="similarity">
    <text evidence="1">Belongs to the inositol monophosphatase superfamily.</text>
</comment>
<sequence>MHPMVQFALRAARSAAEQFVRIRDRLEVSHDEQATSGLLQDTARNAETLIVHQLSRGYPKHGVSGRFTPYREGKGEERDTVWHIEPFHGESNLGVGSRQFAISMVCLVKGRPEHAVIVSPFSDDEFLVSRGRGAQGNGKRLRVSKTVGVPGARLALSWPSEEYRSRWLPQYLTVVERLGPQIDTLIGSGCALLDLLEFAAGRTDAAFVLGLEEQDHWVGSLLLKEAGALSGAIDGSPSVEVGGTLMAAGPRLYKALAQQLKASV</sequence>
<dbReference type="RefSeq" id="WP_353979487.1">
    <property type="nucleotide sequence ID" value="NZ_CP159578.1"/>
</dbReference>
<reference evidence="3" key="1">
    <citation type="submission" date="2024-06" db="EMBL/GenBank/DDBJ databases">
        <title>Complete genome of Salinicola endophyticus HNIBRBA4755.</title>
        <authorList>
            <person name="Shin S.Y."/>
            <person name="Kang H."/>
            <person name="Song J."/>
        </authorList>
    </citation>
    <scope>NUCLEOTIDE SEQUENCE</scope>
    <source>
        <strain evidence="3">HNIBRBA4755</strain>
    </source>
</reference>
<feature type="binding site" evidence="2">
    <location>
        <position position="215"/>
    </location>
    <ligand>
        <name>Mg(2+)</name>
        <dbReference type="ChEBI" id="CHEBI:18420"/>
        <label>1</label>
        <note>catalytic</note>
    </ligand>
</feature>
<dbReference type="GO" id="GO:0046872">
    <property type="term" value="F:metal ion binding"/>
    <property type="evidence" value="ECO:0007669"/>
    <property type="project" value="UniProtKB-KW"/>
</dbReference>
<keyword evidence="2" id="KW-0460">Magnesium</keyword>
<protein>
    <submittedName>
        <fullName evidence="3">Inositol monophosphatase family protein</fullName>
    </submittedName>
</protein>
<dbReference type="Pfam" id="PF00459">
    <property type="entry name" value="Inositol_P"/>
    <property type="match status" value="1"/>
</dbReference>
<name>A0AB74U9S6_9GAMM</name>
<dbReference type="AlphaFoldDB" id="A0AB74U9S6"/>
<accession>A0AB74U9S6</accession>
<comment type="cofactor">
    <cofactor evidence="2">
        <name>Mg(2+)</name>
        <dbReference type="ChEBI" id="CHEBI:18420"/>
    </cofactor>
</comment>
<organism evidence="3">
    <name type="scientific">Salinicola endophyticus</name>
    <dbReference type="NCBI Taxonomy" id="1949083"/>
    <lineage>
        <taxon>Bacteria</taxon>
        <taxon>Pseudomonadati</taxon>
        <taxon>Pseudomonadota</taxon>
        <taxon>Gammaproteobacteria</taxon>
        <taxon>Oceanospirillales</taxon>
        <taxon>Halomonadaceae</taxon>
        <taxon>Salinicola</taxon>
    </lineage>
</organism>
<dbReference type="Gene3D" id="3.30.540.10">
    <property type="entry name" value="Fructose-1,6-Bisphosphatase, subunit A, domain 1"/>
    <property type="match status" value="1"/>
</dbReference>